<evidence type="ECO:0000256" key="3">
    <source>
        <dbReference type="ARBA" id="ARBA00010973"/>
    </source>
</evidence>
<organism evidence="9">
    <name type="scientific">Magnetospirillum gryphiswaldense</name>
    <dbReference type="NCBI Taxonomy" id="55518"/>
    <lineage>
        <taxon>Bacteria</taxon>
        <taxon>Pseudomonadati</taxon>
        <taxon>Pseudomonadota</taxon>
        <taxon>Alphaproteobacteria</taxon>
        <taxon>Rhodospirillales</taxon>
        <taxon>Rhodospirillaceae</taxon>
        <taxon>Magnetospirillum</taxon>
    </lineage>
</organism>
<dbReference type="SUPFAM" id="SSF88713">
    <property type="entry name" value="Glycoside hydrolase/deacetylase"/>
    <property type="match status" value="1"/>
</dbReference>
<dbReference type="EMBL" id="CU459003">
    <property type="protein sequence ID" value="CAM74494.1"/>
    <property type="molecule type" value="Genomic_DNA"/>
</dbReference>
<dbReference type="GO" id="GO:0016810">
    <property type="term" value="F:hydrolase activity, acting on carbon-nitrogen (but not peptide) bonds"/>
    <property type="evidence" value="ECO:0007669"/>
    <property type="project" value="InterPro"/>
</dbReference>
<dbReference type="GO" id="GO:0005576">
    <property type="term" value="C:extracellular region"/>
    <property type="evidence" value="ECO:0007669"/>
    <property type="project" value="UniProtKB-SubCell"/>
</dbReference>
<dbReference type="PROSITE" id="PS51677">
    <property type="entry name" value="NODB"/>
    <property type="match status" value="1"/>
</dbReference>
<accession>A4TV37</accession>
<protein>
    <recommendedName>
        <fullName evidence="4">Chitooligosaccharide deacetylase</fullName>
    </recommendedName>
    <alternativeName>
        <fullName evidence="6">Nodulation protein B</fullName>
    </alternativeName>
</protein>
<dbReference type="Gene3D" id="3.20.20.370">
    <property type="entry name" value="Glycoside hydrolase/deacetylase"/>
    <property type="match status" value="1"/>
</dbReference>
<evidence type="ECO:0000259" key="8">
    <source>
        <dbReference type="PROSITE" id="PS51677"/>
    </source>
</evidence>
<feature type="chain" id="PRO_5002674188" description="Chitooligosaccharide deacetylase" evidence="7">
    <location>
        <begin position="23"/>
        <end position="335"/>
    </location>
</feature>
<dbReference type="CDD" id="cd10973">
    <property type="entry name" value="CE4_DAC_u4_5s"/>
    <property type="match status" value="1"/>
</dbReference>
<evidence type="ECO:0000256" key="1">
    <source>
        <dbReference type="ARBA" id="ARBA00003236"/>
    </source>
</evidence>
<dbReference type="Pfam" id="PF01522">
    <property type="entry name" value="Polysacc_deac_1"/>
    <property type="match status" value="1"/>
</dbReference>
<dbReference type="GO" id="GO:0005975">
    <property type="term" value="P:carbohydrate metabolic process"/>
    <property type="evidence" value="ECO:0007669"/>
    <property type="project" value="InterPro"/>
</dbReference>
<comment type="subcellular location">
    <subcellularLocation>
        <location evidence="2">Secreted</location>
    </subcellularLocation>
</comment>
<dbReference type="AlphaFoldDB" id="A4TV37"/>
<evidence type="ECO:0000313" key="9">
    <source>
        <dbReference type="EMBL" id="CAM74494.1"/>
    </source>
</evidence>
<dbReference type="InterPro" id="IPR002509">
    <property type="entry name" value="NODB_dom"/>
</dbReference>
<dbReference type="PANTHER" id="PTHR34216:SF3">
    <property type="entry name" value="POLY-BETA-1,6-N-ACETYL-D-GLUCOSAMINE N-DEACETYLASE"/>
    <property type="match status" value="1"/>
</dbReference>
<dbReference type="RefSeq" id="WP_106002977.1">
    <property type="nucleotide sequence ID" value="NZ_CP027527.1"/>
</dbReference>
<feature type="signal peptide" evidence="7">
    <location>
        <begin position="1"/>
        <end position="22"/>
    </location>
</feature>
<evidence type="ECO:0000256" key="7">
    <source>
        <dbReference type="SAM" id="SignalP"/>
    </source>
</evidence>
<evidence type="ECO:0000256" key="6">
    <source>
        <dbReference type="ARBA" id="ARBA00032976"/>
    </source>
</evidence>
<gene>
    <name evidence="9" type="ORF">MGR_2842</name>
</gene>
<evidence type="ECO:0000256" key="2">
    <source>
        <dbReference type="ARBA" id="ARBA00004613"/>
    </source>
</evidence>
<comment type="function">
    <text evidence="1">Is involved in generating a small heat-stable compound (Nod), an acylated oligomer of N-acetylglucosamine, that stimulates mitosis in various plant protoplasts.</text>
</comment>
<dbReference type="InterPro" id="IPR011330">
    <property type="entry name" value="Glyco_hydro/deAcase_b/a-brl"/>
</dbReference>
<dbReference type="InterPro" id="IPR051398">
    <property type="entry name" value="Polysacch_Deacetylase"/>
</dbReference>
<sequence>MRKLWGLIAGLAVLLTGSAAWAAESAVVFMYHRFDDSRFPTANTRIDQLDAHIAELQSGGYTVWSLPRIVTALKNRQALPEKTVALSIDDAWMTVYRNAWPRLKAANLPFTLFVVTDETDRGGAEYMSWDQIRELAASGLVTIGSQGAGHPHMPALTQASVADDLARAAQRFQAELGAVPKLFAWPFGEMSNDAEQAVRAAGYDAAFGQHSGPAWFGATPFFLPRFALNETYGEIERFRLAARTIALPVVEVSPPDPTLKVNPPLFGFTMAHEVPGMELLGCYASHEGKVTTETLGPRVEVRMTKPFPTGRGRINCTIPTLDGRWRWFGWQFYVN</sequence>
<proteinExistence type="inferred from homology"/>
<name>A4TV37_9PROT</name>
<keyword evidence="5 7" id="KW-0732">Signal</keyword>
<feature type="domain" description="NodB homology" evidence="8">
    <location>
        <begin position="82"/>
        <end position="335"/>
    </location>
</feature>
<dbReference type="PANTHER" id="PTHR34216">
    <property type="match status" value="1"/>
</dbReference>
<comment type="similarity">
    <text evidence="3">Belongs to the polysaccharide deacetylase family.</text>
</comment>
<evidence type="ECO:0000256" key="5">
    <source>
        <dbReference type="ARBA" id="ARBA00022729"/>
    </source>
</evidence>
<reference evidence="9" key="1">
    <citation type="journal article" date="2007" name="J. Bacteriol.">
        <title>Comparative genome analysis of four magnetotactic bacteria reveals a complex set of group-specific genes implicated in magnetosome biomineralization and function.</title>
        <authorList>
            <person name="Richter M."/>
            <person name="Kube M."/>
            <person name="Bazylinski D.A."/>
            <person name="Lombardot T."/>
            <person name="Gloeckner F.O."/>
            <person name="Reinhardt R."/>
            <person name="Schueler D."/>
        </authorList>
    </citation>
    <scope>NUCLEOTIDE SEQUENCE</scope>
    <source>
        <strain evidence="9">MSR-1</strain>
    </source>
</reference>
<evidence type="ECO:0000256" key="4">
    <source>
        <dbReference type="ARBA" id="ARBA00020071"/>
    </source>
</evidence>